<feature type="transmembrane region" description="Helical" evidence="9">
    <location>
        <begin position="592"/>
        <end position="612"/>
    </location>
</feature>
<keyword evidence="7 9" id="KW-0472">Membrane</keyword>
<dbReference type="RefSeq" id="WP_030035896.1">
    <property type="nucleotide sequence ID" value="NZ_DF384213.1"/>
</dbReference>
<dbReference type="Proteomes" id="UP000054164">
    <property type="component" value="Unassembled WGS sequence"/>
</dbReference>
<dbReference type="InterPro" id="IPR002490">
    <property type="entry name" value="V-ATPase_116kDa_su"/>
</dbReference>
<evidence type="ECO:0000256" key="9">
    <source>
        <dbReference type="SAM" id="Phobius"/>
    </source>
</evidence>
<protein>
    <submittedName>
        <fullName evidence="10">V-type ATP synthase subunit I</fullName>
    </submittedName>
</protein>
<feature type="transmembrane region" description="Helical" evidence="9">
    <location>
        <begin position="373"/>
        <end position="400"/>
    </location>
</feature>
<keyword evidence="8" id="KW-0175">Coiled coil</keyword>
<dbReference type="PANTHER" id="PTHR11629">
    <property type="entry name" value="VACUOLAR PROTON ATPASES"/>
    <property type="match status" value="1"/>
</dbReference>
<dbReference type="GO" id="GO:0016471">
    <property type="term" value="C:vacuolar proton-transporting V-type ATPase complex"/>
    <property type="evidence" value="ECO:0007669"/>
    <property type="project" value="TreeGrafter"/>
</dbReference>
<dbReference type="Gene3D" id="1.20.1460.20">
    <property type="match status" value="1"/>
</dbReference>
<comment type="subcellular location">
    <subcellularLocation>
        <location evidence="1">Membrane</location>
        <topology evidence="1">Multi-pass membrane protein</topology>
    </subcellularLocation>
</comment>
<keyword evidence="4 9" id="KW-0812">Transmembrane</keyword>
<feature type="transmembrane region" description="Helical" evidence="9">
    <location>
        <begin position="412"/>
        <end position="434"/>
    </location>
</feature>
<evidence type="ECO:0000256" key="8">
    <source>
        <dbReference type="SAM" id="Coils"/>
    </source>
</evidence>
<feature type="transmembrane region" description="Helical" evidence="9">
    <location>
        <begin position="535"/>
        <end position="553"/>
    </location>
</feature>
<dbReference type="GO" id="GO:0046961">
    <property type="term" value="F:proton-transporting ATPase activity, rotational mechanism"/>
    <property type="evidence" value="ECO:0007669"/>
    <property type="project" value="InterPro"/>
</dbReference>
<evidence type="ECO:0000313" key="10">
    <source>
        <dbReference type="EMBL" id="GAE03070.1"/>
    </source>
</evidence>
<dbReference type="Gene3D" id="3.30.70.2750">
    <property type="match status" value="1"/>
</dbReference>
<accession>A0A0S6U3Y6</accession>
<name>A0A0S6U3Y6_CLOBO</name>
<keyword evidence="6" id="KW-0406">Ion transport</keyword>
<dbReference type="GO" id="GO:0007035">
    <property type="term" value="P:vacuolar acidification"/>
    <property type="evidence" value="ECO:0007669"/>
    <property type="project" value="TreeGrafter"/>
</dbReference>
<evidence type="ECO:0000256" key="6">
    <source>
        <dbReference type="ARBA" id="ARBA00023065"/>
    </source>
</evidence>
<feature type="transmembrane region" description="Helical" evidence="9">
    <location>
        <begin position="497"/>
        <end position="529"/>
    </location>
</feature>
<comment type="similarity">
    <text evidence="2">Belongs to the V-ATPase 116 kDa subunit family.</text>
</comment>
<reference evidence="10" key="1">
    <citation type="submission" date="2013-10" db="EMBL/GenBank/DDBJ databases">
        <title>Draft genome sequence of Clostridium botulinum type B strain Osaka05.</title>
        <authorList>
            <person name="Sakaguchi Y."/>
            <person name="Hosomi K."/>
            <person name="Uchiyama J."/>
            <person name="Ogura Y."/>
            <person name="Sakaguchi M."/>
            <person name="Kohda T."/>
            <person name="Mukamoto M."/>
            <person name="Misawa N."/>
            <person name="Matsuzaki S."/>
            <person name="Hayashi T."/>
            <person name="Kozaki S."/>
        </authorList>
    </citation>
    <scope>NUCLEOTIDE SEQUENCE</scope>
    <source>
        <strain evidence="10">Osaka05</strain>
    </source>
</reference>
<evidence type="ECO:0000256" key="5">
    <source>
        <dbReference type="ARBA" id="ARBA00022989"/>
    </source>
</evidence>
<evidence type="ECO:0000256" key="3">
    <source>
        <dbReference type="ARBA" id="ARBA00022448"/>
    </source>
</evidence>
<dbReference type="AlphaFoldDB" id="A0A0S6U3Y6"/>
<proteinExistence type="inferred from homology"/>
<dbReference type="Pfam" id="PF01496">
    <property type="entry name" value="V_ATPase_I"/>
    <property type="match status" value="1"/>
</dbReference>
<evidence type="ECO:0000256" key="7">
    <source>
        <dbReference type="ARBA" id="ARBA00023136"/>
    </source>
</evidence>
<evidence type="ECO:0000256" key="4">
    <source>
        <dbReference type="ARBA" id="ARBA00022692"/>
    </source>
</evidence>
<keyword evidence="3" id="KW-0813">Transport</keyword>
<dbReference type="PANTHER" id="PTHR11629:SF63">
    <property type="entry name" value="V-TYPE PROTON ATPASE SUBUNIT A"/>
    <property type="match status" value="1"/>
</dbReference>
<dbReference type="EMBL" id="DF384213">
    <property type="protein sequence ID" value="GAE03070.1"/>
    <property type="molecule type" value="Genomic_DNA"/>
</dbReference>
<evidence type="ECO:0000256" key="1">
    <source>
        <dbReference type="ARBA" id="ARBA00004141"/>
    </source>
</evidence>
<feature type="coiled-coil region" evidence="8">
    <location>
        <begin position="237"/>
        <end position="271"/>
    </location>
</feature>
<organism evidence="10">
    <name type="scientific">Clostridium botulinum B str. Osaka05</name>
    <dbReference type="NCBI Taxonomy" id="1407017"/>
    <lineage>
        <taxon>Bacteria</taxon>
        <taxon>Bacillati</taxon>
        <taxon>Bacillota</taxon>
        <taxon>Clostridia</taxon>
        <taxon>Eubacteriales</taxon>
        <taxon>Clostridiaceae</taxon>
        <taxon>Clostridium</taxon>
    </lineage>
</organism>
<keyword evidence="5 9" id="KW-1133">Transmembrane helix</keyword>
<feature type="transmembrane region" description="Helical" evidence="9">
    <location>
        <begin position="454"/>
        <end position="476"/>
    </location>
</feature>
<sequence>MAIVKMNKFTLLAFESHKEKLLEELQSFEGVQFINLQNDALIEEDESLKLLDKDSVGSKYSEYAANLSKLKFVLDFLKEYVTQASGLKALLQDKKSLSYSTLNEKIKTIDWKSTYDDLKMKEDRLNYLSNERTKIDAEINSLLPWKKFDAKFKNLKELKQTSYFIGTISKQYKEDFQNEFQDNLQNKYIEFINEDNEDLYIFALVLKEEEEKAKELFKNYGFSSLTLVYEDSPKAVIENFNIKISEIDKEVEKINTEIKTYESKIEEIQIAYEYFNNLIIRLNASENFLKSEKVIAICGWNTLDTNEELENIIKKAIGNDYYLSFTEVNEDDDVEEVPIKLKNNGFASAFESVVEMYSLPLYKEIDPTPILSIFYFLFFGMMLSDAGYGLIMVIVSSIALKKVKDTAKRNTFKLFLFAGISTVIWGAMYGGWFGDLFSNYLGIKIPYLIDPAKGITQILILSVIFGLIHIFVGLGLKAYILIRSGQLKDAIYDVLTWYFVLIGAILMLVGVASSVGKILLIIGFVGLLLTQGRSAPTLGGKIGGGIYGVYGSTSYLGDVVSYSRLLALGLATGFIANALNLIVNLIPSPFSYIISPILFVALHLFNLLVNALGSYVHTARLQYLEFFNKFYEGGGKKFTPYKLSDQYLKITK</sequence>
<feature type="transmembrane region" description="Helical" evidence="9">
    <location>
        <begin position="565"/>
        <end position="586"/>
    </location>
</feature>
<dbReference type="GO" id="GO:0051117">
    <property type="term" value="F:ATPase binding"/>
    <property type="evidence" value="ECO:0007669"/>
    <property type="project" value="TreeGrafter"/>
</dbReference>
<gene>
    <name evidence="10" type="ORF">CBO05C_2760</name>
</gene>
<dbReference type="GO" id="GO:0033179">
    <property type="term" value="C:proton-transporting V-type ATPase, V0 domain"/>
    <property type="evidence" value="ECO:0007669"/>
    <property type="project" value="InterPro"/>
</dbReference>
<dbReference type="HOGENOM" id="CLU_025558_1_0_9"/>
<evidence type="ECO:0000256" key="2">
    <source>
        <dbReference type="ARBA" id="ARBA00009904"/>
    </source>
</evidence>
<dbReference type="Gene3D" id="3.30.70.2170">
    <property type="match status" value="1"/>
</dbReference>